<gene>
    <name evidence="9" type="ORF">EYC80_000574</name>
</gene>
<keyword evidence="5 7" id="KW-0472">Membrane</keyword>
<evidence type="ECO:0000259" key="8">
    <source>
        <dbReference type="PROSITE" id="PS50850"/>
    </source>
</evidence>
<sequence>MFVVCAIGELSIHRQNITQPSLSPKMSSSHHSDEETPLLAEPATFPSQSSSPSQDPLVSAEATIIPDVPTTKRLVITMGAIWVGVFLGALDSTIIATLSASISTSFNSLSLLSWLASAYLVANAACQPLSGRLTDIFSRRTGLIVSNVLFAAGNLICGLANSEWMMIFGRVVAGCGGGGLMAISTFVGSDLVPLRKRGVVQGIGNICYGTGAGLGGILGGWINDTWGWRMAFLAQVPFIVVSGILVASLVNIPPKKSEKSKLSRVDFMGSFTLVLTLVLLLLGLNSGGNIVPWNHPLVYISLPLSLLSLFGFIYIELYRASEPVIPVRLLANRTVFAACLANWFGTMTIYTIIFYVPLYYQVRGASTTASGMRLIPQSIGSSIGSLGTGIIMNRTGKYKAISLVTFSMLVIGTGLLCTMDSHSLDWPVYIYLTLTGIGYGATLTTTLLAIISAVSHDHHSVVTSASYAFRSTGSTIGITIASAVYQNILQTDLWAKFGNLPDAEEIIGKIRDSFDELNKLPEGWKEGVTESYMHAFRGVFAAAFALAVLMAGVGSLMRQNVLHERLDRR</sequence>
<dbReference type="PANTHER" id="PTHR23501">
    <property type="entry name" value="MAJOR FACILITATOR SUPERFAMILY"/>
    <property type="match status" value="1"/>
</dbReference>
<dbReference type="InterPro" id="IPR020846">
    <property type="entry name" value="MFS_dom"/>
</dbReference>
<keyword evidence="10" id="KW-1185">Reference proteome</keyword>
<dbReference type="OrthoDB" id="3437016at2759"/>
<feature type="compositionally biased region" description="Low complexity" evidence="6">
    <location>
        <begin position="20"/>
        <end position="29"/>
    </location>
</feature>
<feature type="transmembrane region" description="Helical" evidence="7">
    <location>
        <begin position="535"/>
        <end position="556"/>
    </location>
</feature>
<feature type="transmembrane region" description="Helical" evidence="7">
    <location>
        <begin position="142"/>
        <end position="161"/>
    </location>
</feature>
<name>A0A5N6KB44_MONLA</name>
<feature type="transmembrane region" description="Helical" evidence="7">
    <location>
        <begin position="335"/>
        <end position="362"/>
    </location>
</feature>
<dbReference type="Proteomes" id="UP000326757">
    <property type="component" value="Unassembled WGS sequence"/>
</dbReference>
<keyword evidence="3 7" id="KW-0812">Transmembrane</keyword>
<dbReference type="GO" id="GO:0000329">
    <property type="term" value="C:fungal-type vacuole membrane"/>
    <property type="evidence" value="ECO:0007669"/>
    <property type="project" value="TreeGrafter"/>
</dbReference>
<evidence type="ECO:0000313" key="9">
    <source>
        <dbReference type="EMBL" id="KAB8300395.1"/>
    </source>
</evidence>
<dbReference type="GO" id="GO:0012505">
    <property type="term" value="C:endomembrane system"/>
    <property type="evidence" value="ECO:0007669"/>
    <property type="project" value="UniProtKB-SubCell"/>
</dbReference>
<feature type="transmembrane region" description="Helical" evidence="7">
    <location>
        <begin position="111"/>
        <end position="130"/>
    </location>
</feature>
<evidence type="ECO:0000256" key="6">
    <source>
        <dbReference type="SAM" id="MobiDB-lite"/>
    </source>
</evidence>
<comment type="caution">
    <text evidence="9">The sequence shown here is derived from an EMBL/GenBank/DDBJ whole genome shotgun (WGS) entry which is preliminary data.</text>
</comment>
<dbReference type="EMBL" id="VIGI01000005">
    <property type="protein sequence ID" value="KAB8300395.1"/>
    <property type="molecule type" value="Genomic_DNA"/>
</dbReference>
<feature type="transmembrane region" description="Helical" evidence="7">
    <location>
        <begin position="428"/>
        <end position="455"/>
    </location>
</feature>
<evidence type="ECO:0000256" key="5">
    <source>
        <dbReference type="ARBA" id="ARBA00023136"/>
    </source>
</evidence>
<evidence type="ECO:0000313" key="10">
    <source>
        <dbReference type="Proteomes" id="UP000326757"/>
    </source>
</evidence>
<feature type="transmembrane region" description="Helical" evidence="7">
    <location>
        <begin position="74"/>
        <end position="99"/>
    </location>
</feature>
<evidence type="ECO:0000256" key="4">
    <source>
        <dbReference type="ARBA" id="ARBA00022989"/>
    </source>
</evidence>
<dbReference type="Pfam" id="PF07690">
    <property type="entry name" value="MFS_1"/>
    <property type="match status" value="1"/>
</dbReference>
<feature type="region of interest" description="Disordered" evidence="6">
    <location>
        <begin position="19"/>
        <end position="56"/>
    </location>
</feature>
<evidence type="ECO:0000256" key="7">
    <source>
        <dbReference type="SAM" id="Phobius"/>
    </source>
</evidence>
<keyword evidence="4 7" id="KW-1133">Transmembrane helix</keyword>
<evidence type="ECO:0000256" key="3">
    <source>
        <dbReference type="ARBA" id="ARBA00022692"/>
    </source>
</evidence>
<accession>A0A5N6KB44</accession>
<evidence type="ECO:0000256" key="2">
    <source>
        <dbReference type="ARBA" id="ARBA00022448"/>
    </source>
</evidence>
<dbReference type="InterPro" id="IPR011701">
    <property type="entry name" value="MFS"/>
</dbReference>
<dbReference type="PANTHER" id="PTHR23501:SF191">
    <property type="entry name" value="VACUOLAR BASIC AMINO ACID TRANSPORTER 4"/>
    <property type="match status" value="1"/>
</dbReference>
<feature type="domain" description="Major facilitator superfamily (MFS) profile" evidence="8">
    <location>
        <begin position="77"/>
        <end position="562"/>
    </location>
</feature>
<dbReference type="PROSITE" id="PS50850">
    <property type="entry name" value="MFS"/>
    <property type="match status" value="1"/>
</dbReference>
<keyword evidence="2" id="KW-0813">Transport</keyword>
<proteinExistence type="predicted"/>
<dbReference type="Gene3D" id="1.20.1250.20">
    <property type="entry name" value="MFS general substrate transporter like domains"/>
    <property type="match status" value="1"/>
</dbReference>
<feature type="transmembrane region" description="Helical" evidence="7">
    <location>
        <begin position="296"/>
        <end position="315"/>
    </location>
</feature>
<comment type="subcellular location">
    <subcellularLocation>
        <location evidence="1">Endomembrane system</location>
        <topology evidence="1">Multi-pass membrane protein</topology>
    </subcellularLocation>
</comment>
<feature type="transmembrane region" description="Helical" evidence="7">
    <location>
        <begin position="199"/>
        <end position="222"/>
    </location>
</feature>
<protein>
    <recommendedName>
        <fullName evidence="8">Major facilitator superfamily (MFS) profile domain-containing protein</fullName>
    </recommendedName>
</protein>
<feature type="transmembrane region" description="Helical" evidence="7">
    <location>
        <begin position="265"/>
        <end position="284"/>
    </location>
</feature>
<feature type="transmembrane region" description="Helical" evidence="7">
    <location>
        <begin position="167"/>
        <end position="187"/>
    </location>
</feature>
<feature type="transmembrane region" description="Helical" evidence="7">
    <location>
        <begin position="228"/>
        <end position="253"/>
    </location>
</feature>
<evidence type="ECO:0000256" key="1">
    <source>
        <dbReference type="ARBA" id="ARBA00004127"/>
    </source>
</evidence>
<feature type="transmembrane region" description="Helical" evidence="7">
    <location>
        <begin position="400"/>
        <end position="416"/>
    </location>
</feature>
<dbReference type="InterPro" id="IPR036259">
    <property type="entry name" value="MFS_trans_sf"/>
</dbReference>
<organism evidence="9 10">
    <name type="scientific">Monilinia laxa</name>
    <name type="common">Brown rot fungus</name>
    <name type="synonym">Sclerotinia laxa</name>
    <dbReference type="NCBI Taxonomy" id="61186"/>
    <lineage>
        <taxon>Eukaryota</taxon>
        <taxon>Fungi</taxon>
        <taxon>Dikarya</taxon>
        <taxon>Ascomycota</taxon>
        <taxon>Pezizomycotina</taxon>
        <taxon>Leotiomycetes</taxon>
        <taxon>Helotiales</taxon>
        <taxon>Sclerotiniaceae</taxon>
        <taxon>Monilinia</taxon>
    </lineage>
</organism>
<dbReference type="AlphaFoldDB" id="A0A5N6KB44"/>
<reference evidence="9 10" key="1">
    <citation type="submission" date="2019-06" db="EMBL/GenBank/DDBJ databases">
        <title>Genome Sequence of the Brown Rot Fungal Pathogen Monilinia laxa.</title>
        <authorList>
            <person name="De Miccolis Angelini R.M."/>
            <person name="Landi L."/>
            <person name="Abate D."/>
            <person name="Pollastro S."/>
            <person name="Romanazzi G."/>
            <person name="Faretra F."/>
        </authorList>
    </citation>
    <scope>NUCLEOTIDE SEQUENCE [LARGE SCALE GENOMIC DNA]</scope>
    <source>
        <strain evidence="9 10">Mlax316</strain>
    </source>
</reference>
<dbReference type="GO" id="GO:0015174">
    <property type="term" value="F:basic amino acid transmembrane transporter activity"/>
    <property type="evidence" value="ECO:0007669"/>
    <property type="project" value="TreeGrafter"/>
</dbReference>
<dbReference type="SUPFAM" id="SSF103473">
    <property type="entry name" value="MFS general substrate transporter"/>
    <property type="match status" value="1"/>
</dbReference>
<feature type="transmembrane region" description="Helical" evidence="7">
    <location>
        <begin position="467"/>
        <end position="488"/>
    </location>
</feature>